<gene>
    <name evidence="3" type="ORF">H9X83_00720</name>
</gene>
<dbReference type="SMART" id="SM00855">
    <property type="entry name" value="PGAM"/>
    <property type="match status" value="1"/>
</dbReference>
<accession>A0ABS2G7K1</accession>
<dbReference type="InterPro" id="IPR001345">
    <property type="entry name" value="PG/BPGM_mutase_AS"/>
</dbReference>
<evidence type="ECO:0000313" key="4">
    <source>
        <dbReference type="Proteomes" id="UP000729290"/>
    </source>
</evidence>
<dbReference type="Gene3D" id="3.40.50.1240">
    <property type="entry name" value="Phosphoglycerate mutase-like"/>
    <property type="match status" value="1"/>
</dbReference>
<dbReference type="PANTHER" id="PTHR48100">
    <property type="entry name" value="BROAD-SPECIFICITY PHOSPHATASE YOR283W-RELATED"/>
    <property type="match status" value="1"/>
</dbReference>
<dbReference type="EMBL" id="JACSNV010000001">
    <property type="protein sequence ID" value="MBM6876685.1"/>
    <property type="molecule type" value="Genomic_DNA"/>
</dbReference>
<organism evidence="3 4">
    <name type="scientific">Anaerotignum lactatifermentans</name>
    <dbReference type="NCBI Taxonomy" id="160404"/>
    <lineage>
        <taxon>Bacteria</taxon>
        <taxon>Bacillati</taxon>
        <taxon>Bacillota</taxon>
        <taxon>Clostridia</taxon>
        <taxon>Lachnospirales</taxon>
        <taxon>Anaerotignaceae</taxon>
        <taxon>Anaerotignum</taxon>
    </lineage>
</organism>
<dbReference type="InterPro" id="IPR013078">
    <property type="entry name" value="His_Pase_superF_clade-1"/>
</dbReference>
<keyword evidence="1" id="KW-0324">Glycolysis</keyword>
<evidence type="ECO:0000313" key="3">
    <source>
        <dbReference type="EMBL" id="MBM6876685.1"/>
    </source>
</evidence>
<dbReference type="RefSeq" id="WP_205132403.1">
    <property type="nucleotide sequence ID" value="NZ_JACSNT010000001.1"/>
</dbReference>
<keyword evidence="2" id="KW-0413">Isomerase</keyword>
<proteinExistence type="predicted"/>
<dbReference type="PROSITE" id="PS00175">
    <property type="entry name" value="PG_MUTASE"/>
    <property type="match status" value="1"/>
</dbReference>
<dbReference type="SUPFAM" id="SSF53254">
    <property type="entry name" value="Phosphoglycerate mutase-like"/>
    <property type="match status" value="1"/>
</dbReference>
<reference evidence="3 4" key="1">
    <citation type="journal article" date="2021" name="Sci. Rep.">
        <title>The distribution of antibiotic resistance genes in chicken gut microbiota commensals.</title>
        <authorList>
            <person name="Juricova H."/>
            <person name="Matiasovicova J."/>
            <person name="Kubasova T."/>
            <person name="Cejkova D."/>
            <person name="Rychlik I."/>
        </authorList>
    </citation>
    <scope>NUCLEOTIDE SEQUENCE [LARGE SCALE GENOMIC DNA]</scope>
    <source>
        <strain evidence="3 4">An431b</strain>
    </source>
</reference>
<dbReference type="InterPro" id="IPR050275">
    <property type="entry name" value="PGM_Phosphatase"/>
</dbReference>
<dbReference type="PANTHER" id="PTHR48100:SF1">
    <property type="entry name" value="HISTIDINE PHOSPHATASE FAMILY PROTEIN-RELATED"/>
    <property type="match status" value="1"/>
</dbReference>
<evidence type="ECO:0000256" key="2">
    <source>
        <dbReference type="ARBA" id="ARBA00023235"/>
    </source>
</evidence>
<dbReference type="Pfam" id="PF00300">
    <property type="entry name" value="His_Phos_1"/>
    <property type="match status" value="1"/>
</dbReference>
<evidence type="ECO:0000256" key="1">
    <source>
        <dbReference type="ARBA" id="ARBA00023152"/>
    </source>
</evidence>
<comment type="caution">
    <text evidence="3">The sequence shown here is derived from an EMBL/GenBank/DDBJ whole genome shotgun (WGS) entry which is preliminary data.</text>
</comment>
<dbReference type="CDD" id="cd07067">
    <property type="entry name" value="HP_PGM_like"/>
    <property type="match status" value="1"/>
</dbReference>
<sequence>MEEKKTRFYLIRHGETLWNRQGRYQGSTDIELSEEGLAQAELMAKRFRYLPLDAVYVSPLKRARATADAIARETGLTPVVEDRFREINFGEWEGKSIPELQEIYGQAYRDFYADPFSHPFPGEGSFAKVTERSMEAFEELLKKHEGQRVAIVSHGGLLRVLLVAIMGMDLNFYRKTWMTNTSITTVDVMADGRRLLMTLNDKAHLEMAELLNKGE</sequence>
<dbReference type="Proteomes" id="UP000729290">
    <property type="component" value="Unassembled WGS sequence"/>
</dbReference>
<name>A0ABS2G7K1_9FIRM</name>
<keyword evidence="4" id="KW-1185">Reference proteome</keyword>
<dbReference type="InterPro" id="IPR029033">
    <property type="entry name" value="His_PPase_superfam"/>
</dbReference>
<protein>
    <submittedName>
        <fullName evidence="3">Histidine phosphatase family protein</fullName>
    </submittedName>
</protein>